<organism evidence="1 2">
    <name type="scientific">Diploptera punctata</name>
    <name type="common">Pacific beetle cockroach</name>
    <dbReference type="NCBI Taxonomy" id="6984"/>
    <lineage>
        <taxon>Eukaryota</taxon>
        <taxon>Metazoa</taxon>
        <taxon>Ecdysozoa</taxon>
        <taxon>Arthropoda</taxon>
        <taxon>Hexapoda</taxon>
        <taxon>Insecta</taxon>
        <taxon>Pterygota</taxon>
        <taxon>Neoptera</taxon>
        <taxon>Polyneoptera</taxon>
        <taxon>Dictyoptera</taxon>
        <taxon>Blattodea</taxon>
        <taxon>Blaberoidea</taxon>
        <taxon>Blaberidae</taxon>
        <taxon>Diplopterinae</taxon>
        <taxon>Diploptera</taxon>
    </lineage>
</organism>
<evidence type="ECO:0000313" key="2">
    <source>
        <dbReference type="Proteomes" id="UP001233999"/>
    </source>
</evidence>
<reference evidence="1" key="2">
    <citation type="submission" date="2023-05" db="EMBL/GenBank/DDBJ databases">
        <authorList>
            <person name="Fouks B."/>
        </authorList>
    </citation>
    <scope>NUCLEOTIDE SEQUENCE</scope>
    <source>
        <strain evidence="1">Stay&amp;Tobe</strain>
        <tissue evidence="1">Testes</tissue>
    </source>
</reference>
<keyword evidence="2" id="KW-1185">Reference proteome</keyword>
<evidence type="ECO:0000313" key="1">
    <source>
        <dbReference type="EMBL" id="KAJ9588591.1"/>
    </source>
</evidence>
<reference evidence="1" key="1">
    <citation type="journal article" date="2023" name="IScience">
        <title>Live-bearing cockroach genome reveals convergent evolutionary mechanisms linked to viviparity in insects and beyond.</title>
        <authorList>
            <person name="Fouks B."/>
            <person name="Harrison M.C."/>
            <person name="Mikhailova A.A."/>
            <person name="Marchal E."/>
            <person name="English S."/>
            <person name="Carruthers M."/>
            <person name="Jennings E.C."/>
            <person name="Chiamaka E.L."/>
            <person name="Frigard R.A."/>
            <person name="Pippel M."/>
            <person name="Attardo G.M."/>
            <person name="Benoit J.B."/>
            <person name="Bornberg-Bauer E."/>
            <person name="Tobe S.S."/>
        </authorList>
    </citation>
    <scope>NUCLEOTIDE SEQUENCE</scope>
    <source>
        <strain evidence="1">Stay&amp;Tobe</strain>
    </source>
</reference>
<protein>
    <submittedName>
        <fullName evidence="1">Uncharacterized protein</fullName>
    </submittedName>
</protein>
<proteinExistence type="predicted"/>
<dbReference type="AlphaFoldDB" id="A0AAD7ZXM7"/>
<feature type="non-terminal residue" evidence="1">
    <location>
        <position position="1"/>
    </location>
</feature>
<accession>A0AAD7ZXM7</accession>
<sequence>LAHPSAYLCPSFCLHNPLHPVQASVRWRHLQWLSRYLTGGFCRRVCSDKE</sequence>
<gene>
    <name evidence="1" type="ORF">L9F63_028107</name>
</gene>
<feature type="non-terminal residue" evidence="1">
    <location>
        <position position="50"/>
    </location>
</feature>
<dbReference type="EMBL" id="JASPKZ010005512">
    <property type="protein sequence ID" value="KAJ9588591.1"/>
    <property type="molecule type" value="Genomic_DNA"/>
</dbReference>
<dbReference type="Proteomes" id="UP001233999">
    <property type="component" value="Unassembled WGS sequence"/>
</dbReference>
<name>A0AAD7ZXM7_DIPPU</name>
<comment type="caution">
    <text evidence="1">The sequence shown here is derived from an EMBL/GenBank/DDBJ whole genome shotgun (WGS) entry which is preliminary data.</text>
</comment>